<feature type="domain" description="NodB homology" evidence="1">
    <location>
        <begin position="1"/>
        <end position="224"/>
    </location>
</feature>
<protein>
    <submittedName>
        <fullName evidence="2">4-deoxy-4-formamido-L-arabinose-phosphoundecaprenol deformylase</fullName>
    </submittedName>
</protein>
<dbReference type="Proteomes" id="UP000235015">
    <property type="component" value="Unassembled WGS sequence"/>
</dbReference>
<dbReference type="PROSITE" id="PS51677">
    <property type="entry name" value="NODB"/>
    <property type="match status" value="1"/>
</dbReference>
<dbReference type="InterPro" id="IPR002509">
    <property type="entry name" value="NODB_dom"/>
</dbReference>
<proteinExistence type="predicted"/>
<gene>
    <name evidence="2" type="ORF">C0630_06395</name>
</gene>
<organism evidence="2 3">
    <name type="scientific">Sedimenticola selenatireducens</name>
    <dbReference type="NCBI Taxonomy" id="191960"/>
    <lineage>
        <taxon>Bacteria</taxon>
        <taxon>Pseudomonadati</taxon>
        <taxon>Pseudomonadota</taxon>
        <taxon>Gammaproteobacteria</taxon>
        <taxon>Chromatiales</taxon>
        <taxon>Sedimenticolaceae</taxon>
        <taxon>Sedimenticola</taxon>
    </lineage>
</organism>
<evidence type="ECO:0000313" key="2">
    <source>
        <dbReference type="EMBL" id="PLX62460.1"/>
    </source>
</evidence>
<dbReference type="SUPFAM" id="SSF88713">
    <property type="entry name" value="Glycoside hydrolase/deacetylase"/>
    <property type="match status" value="1"/>
</dbReference>
<accession>A0A2N6CYM6</accession>
<comment type="caution">
    <text evidence="2">The sequence shown here is derived from an EMBL/GenBank/DDBJ whole genome shotgun (WGS) entry which is preliminary data.</text>
</comment>
<dbReference type="AlphaFoldDB" id="A0A2N6CYM6"/>
<sequence>MPALLRLLDEHQIKATFFFSLGPDYSRYPFSDHIPRIIRQQLPVSYIGKRCRDNLRAVADAGHDIGISSFTASDWKRDVAFQTADWTHSEMLLACDAFNKLFGRAPRCFAAMGWQINPYVLSEEEALGFDFASDVRGHHIFLPESQGVRSSCPQIPTTLPTLDELLTQEEVNHENLHQYLYAACQRIMPNGEVFSLSAEREGGSLLKVFERLLVMWKGGQWEIRSMSELFSRIADVSLNRHLVGWGTVDGRTQHVAMQSTPL</sequence>
<evidence type="ECO:0000313" key="3">
    <source>
        <dbReference type="Proteomes" id="UP000235015"/>
    </source>
</evidence>
<evidence type="ECO:0000259" key="1">
    <source>
        <dbReference type="PROSITE" id="PS51677"/>
    </source>
</evidence>
<dbReference type="InterPro" id="IPR011330">
    <property type="entry name" value="Glyco_hydro/deAcase_b/a-brl"/>
</dbReference>
<dbReference type="STRING" id="1111735.GCA_000428045_01068"/>
<dbReference type="Pfam" id="PF01522">
    <property type="entry name" value="Polysacc_deac_1"/>
    <property type="match status" value="1"/>
</dbReference>
<name>A0A2N6CYM6_9GAMM</name>
<dbReference type="EMBL" id="PKUN01000005">
    <property type="protein sequence ID" value="PLX62460.1"/>
    <property type="molecule type" value="Genomic_DNA"/>
</dbReference>
<reference evidence="2 3" key="1">
    <citation type="submission" date="2017-11" db="EMBL/GenBank/DDBJ databases">
        <title>Genome-resolved metagenomics identifies genetic mobility, metabolic interactions, and unexpected diversity in perchlorate-reducing communities.</title>
        <authorList>
            <person name="Barnum T.P."/>
            <person name="Figueroa I.A."/>
            <person name="Carlstrom C.I."/>
            <person name="Lucas L.N."/>
            <person name="Engelbrektson A.L."/>
            <person name="Coates J.D."/>
        </authorList>
    </citation>
    <scope>NUCLEOTIDE SEQUENCE [LARGE SCALE GENOMIC DNA]</scope>
    <source>
        <strain evidence="2">BM301</strain>
    </source>
</reference>
<dbReference type="GO" id="GO:0016810">
    <property type="term" value="F:hydrolase activity, acting on carbon-nitrogen (but not peptide) bonds"/>
    <property type="evidence" value="ECO:0007669"/>
    <property type="project" value="InterPro"/>
</dbReference>
<dbReference type="Gene3D" id="3.20.20.370">
    <property type="entry name" value="Glycoside hydrolase/deacetylase"/>
    <property type="match status" value="1"/>
</dbReference>
<dbReference type="GO" id="GO:0005975">
    <property type="term" value="P:carbohydrate metabolic process"/>
    <property type="evidence" value="ECO:0007669"/>
    <property type="project" value="InterPro"/>
</dbReference>